<dbReference type="InterPro" id="IPR011006">
    <property type="entry name" value="CheY-like_superfamily"/>
</dbReference>
<dbReference type="GO" id="GO:0000160">
    <property type="term" value="P:phosphorelay signal transduction system"/>
    <property type="evidence" value="ECO:0007669"/>
    <property type="project" value="InterPro"/>
</dbReference>
<dbReference type="OrthoDB" id="5405544at2"/>
<dbReference type="Proteomes" id="UP000006695">
    <property type="component" value="Chromosome"/>
</dbReference>
<dbReference type="SUPFAM" id="SSF52172">
    <property type="entry name" value="CheY-like"/>
    <property type="match status" value="1"/>
</dbReference>
<organism evidence="3 4">
    <name type="scientific">Geotalea uraniireducens (strain Rf4)</name>
    <name type="common">Geobacter uraniireducens</name>
    <dbReference type="NCBI Taxonomy" id="351605"/>
    <lineage>
        <taxon>Bacteria</taxon>
        <taxon>Pseudomonadati</taxon>
        <taxon>Thermodesulfobacteriota</taxon>
        <taxon>Desulfuromonadia</taxon>
        <taxon>Geobacterales</taxon>
        <taxon>Geobacteraceae</taxon>
        <taxon>Geotalea</taxon>
    </lineage>
</organism>
<evidence type="ECO:0000256" key="1">
    <source>
        <dbReference type="PROSITE-ProRule" id="PRU00169"/>
    </source>
</evidence>
<accession>A5G516</accession>
<dbReference type="InterPro" id="IPR001789">
    <property type="entry name" value="Sig_transdc_resp-reg_receiver"/>
</dbReference>
<dbReference type="AlphaFoldDB" id="A5G516"/>
<sequence length="139" mass="15926">MDERGILIADRDTEFRKQVADYFREAGYQVETTDSAVHAFCSILEKQTPVVLLGNDFDKKVNSADLIHLLKKCNRRLAVILVSDELPLPLIRKIRKEGIFYHALKTAGPKDSEEIHQAVECAFTNRHDNSQQETTRRKS</sequence>
<dbReference type="HOGENOM" id="CLU_1903696_0_0_7"/>
<keyword evidence="4" id="KW-1185">Reference proteome</keyword>
<dbReference type="STRING" id="351605.Gura_2710"/>
<dbReference type="EMBL" id="CP000698">
    <property type="protein sequence ID" value="ABQ26884.1"/>
    <property type="molecule type" value="Genomic_DNA"/>
</dbReference>
<evidence type="ECO:0000313" key="4">
    <source>
        <dbReference type="Proteomes" id="UP000006695"/>
    </source>
</evidence>
<dbReference type="RefSeq" id="WP_011939560.1">
    <property type="nucleotide sequence ID" value="NC_009483.1"/>
</dbReference>
<dbReference type="KEGG" id="gur:Gura_2710"/>
<protein>
    <submittedName>
        <fullName evidence="3">Response regulator receiver protein</fullName>
    </submittedName>
</protein>
<dbReference type="Gene3D" id="3.40.50.2300">
    <property type="match status" value="1"/>
</dbReference>
<evidence type="ECO:0000259" key="2">
    <source>
        <dbReference type="PROSITE" id="PS50110"/>
    </source>
</evidence>
<name>A5G516_GEOUR</name>
<dbReference type="PROSITE" id="PS50110">
    <property type="entry name" value="RESPONSE_REGULATORY"/>
    <property type="match status" value="1"/>
</dbReference>
<proteinExistence type="predicted"/>
<reference evidence="3 4" key="1">
    <citation type="submission" date="2007-05" db="EMBL/GenBank/DDBJ databases">
        <title>Complete sequence of Geobacter uraniireducens Rf4.</title>
        <authorList>
            <consortium name="US DOE Joint Genome Institute"/>
            <person name="Copeland A."/>
            <person name="Lucas S."/>
            <person name="Lapidus A."/>
            <person name="Barry K."/>
            <person name="Detter J.C."/>
            <person name="Glavina del Rio T."/>
            <person name="Hammon N."/>
            <person name="Israni S."/>
            <person name="Dalin E."/>
            <person name="Tice H."/>
            <person name="Pitluck S."/>
            <person name="Chertkov O."/>
            <person name="Brettin T."/>
            <person name="Bruce D."/>
            <person name="Han C."/>
            <person name="Schmutz J."/>
            <person name="Larimer F."/>
            <person name="Land M."/>
            <person name="Hauser L."/>
            <person name="Kyrpides N."/>
            <person name="Mikhailova N."/>
            <person name="Shelobolina E."/>
            <person name="Aklujkar M."/>
            <person name="Lovley D."/>
            <person name="Richardson P."/>
        </authorList>
    </citation>
    <scope>NUCLEOTIDE SEQUENCE [LARGE SCALE GENOMIC DNA]</scope>
    <source>
        <strain evidence="3 4">Rf4</strain>
    </source>
</reference>
<evidence type="ECO:0000313" key="3">
    <source>
        <dbReference type="EMBL" id="ABQ26884.1"/>
    </source>
</evidence>
<feature type="domain" description="Response regulatory" evidence="2">
    <location>
        <begin position="5"/>
        <end position="120"/>
    </location>
</feature>
<gene>
    <name evidence="3" type="ordered locus">Gura_2710</name>
</gene>
<comment type="caution">
    <text evidence="1">Lacks conserved residue(s) required for the propagation of feature annotation.</text>
</comment>